<dbReference type="InterPro" id="IPR013783">
    <property type="entry name" value="Ig-like_fold"/>
</dbReference>
<evidence type="ECO:0000313" key="2">
    <source>
        <dbReference type="Proteomes" id="UP000198480"/>
    </source>
</evidence>
<dbReference type="AlphaFoldDB" id="A0A239B8U5"/>
<dbReference type="InterPro" id="IPR011467">
    <property type="entry name" value="DUF1573"/>
</dbReference>
<evidence type="ECO:0000313" key="1">
    <source>
        <dbReference type="EMBL" id="SNS04012.1"/>
    </source>
</evidence>
<keyword evidence="2" id="KW-1185">Reference proteome</keyword>
<dbReference type="PANTHER" id="PTHR37833">
    <property type="entry name" value="LIPOPROTEIN-RELATED"/>
    <property type="match status" value="1"/>
</dbReference>
<dbReference type="PANTHER" id="PTHR37833:SF1">
    <property type="entry name" value="SIGNAL PEPTIDE PROTEIN"/>
    <property type="match status" value="1"/>
</dbReference>
<gene>
    <name evidence="1" type="ORF">SAMN06295967_102193</name>
</gene>
<dbReference type="Pfam" id="PF07610">
    <property type="entry name" value="DUF1573"/>
    <property type="match status" value="1"/>
</dbReference>
<dbReference type="EMBL" id="FZOK01000002">
    <property type="protein sequence ID" value="SNS04012.1"/>
    <property type="molecule type" value="Genomic_DNA"/>
</dbReference>
<organism evidence="1 2">
    <name type="scientific">Belliella buryatensis</name>
    <dbReference type="NCBI Taxonomy" id="1500549"/>
    <lineage>
        <taxon>Bacteria</taxon>
        <taxon>Pseudomonadati</taxon>
        <taxon>Bacteroidota</taxon>
        <taxon>Cytophagia</taxon>
        <taxon>Cytophagales</taxon>
        <taxon>Cyclobacteriaceae</taxon>
        <taxon>Belliella</taxon>
    </lineage>
</organism>
<dbReference type="OrthoDB" id="826619at2"/>
<evidence type="ECO:0008006" key="3">
    <source>
        <dbReference type="Google" id="ProtNLM"/>
    </source>
</evidence>
<dbReference type="Gene3D" id="2.60.40.10">
    <property type="entry name" value="Immunoglobulins"/>
    <property type="match status" value="1"/>
</dbReference>
<name>A0A239B8U5_9BACT</name>
<accession>A0A239B8U5</accession>
<dbReference type="RefSeq" id="WP_089237798.1">
    <property type="nucleotide sequence ID" value="NZ_FZOK01000002.1"/>
</dbReference>
<reference evidence="2" key="1">
    <citation type="submission" date="2017-06" db="EMBL/GenBank/DDBJ databases">
        <authorList>
            <person name="Varghese N."/>
            <person name="Submissions S."/>
        </authorList>
    </citation>
    <scope>NUCLEOTIDE SEQUENCE [LARGE SCALE GENOMIC DNA]</scope>
    <source>
        <strain evidence="2">5C</strain>
    </source>
</reference>
<dbReference type="Proteomes" id="UP000198480">
    <property type="component" value="Unassembled WGS sequence"/>
</dbReference>
<protein>
    <recommendedName>
        <fullName evidence="3">DUF1573 domain-containing protein</fullName>
    </recommendedName>
</protein>
<proteinExistence type="predicted"/>
<sequence>MKSVVLLLFLGFVFVTSEFEFKDGKIHDFGKVKVNSEVTYDFEFKNTSKETIRILNLTTTCGCTVADYPKEVKAGEVAKIKAKYNSGGSPGVFKKYITVFTTGKEEFIKLTIHGEVIL</sequence>